<dbReference type="EMBL" id="CCSB01000002">
    <property type="protein sequence ID" value="CDZ77548.1"/>
    <property type="molecule type" value="Genomic_DNA"/>
</dbReference>
<evidence type="ECO:0000256" key="1">
    <source>
        <dbReference type="SAM" id="MobiDB-lite"/>
    </source>
</evidence>
<organism evidence="2 3">
    <name type="scientific">Legionella massiliensis</name>
    <dbReference type="NCBI Taxonomy" id="1034943"/>
    <lineage>
        <taxon>Bacteria</taxon>
        <taxon>Pseudomonadati</taxon>
        <taxon>Pseudomonadota</taxon>
        <taxon>Gammaproteobacteria</taxon>
        <taxon>Legionellales</taxon>
        <taxon>Legionellaceae</taxon>
        <taxon>Legionella</taxon>
    </lineage>
</organism>
<feature type="compositionally biased region" description="Basic and acidic residues" evidence="1">
    <location>
        <begin position="11"/>
        <end position="24"/>
    </location>
</feature>
<feature type="region of interest" description="Disordered" evidence="1">
    <location>
        <begin position="1"/>
        <end position="24"/>
    </location>
</feature>
<feature type="compositionally biased region" description="Polar residues" evidence="1">
    <location>
        <begin position="1"/>
        <end position="10"/>
    </location>
</feature>
<accession>A0A078L0L6</accession>
<protein>
    <submittedName>
        <fullName evidence="2">Uncharacterized protein</fullName>
    </submittedName>
</protein>
<dbReference type="RefSeq" id="WP_176695283.1">
    <property type="nucleotide sequence ID" value="NZ_CCVW01000002.1"/>
</dbReference>
<evidence type="ECO:0000313" key="3">
    <source>
        <dbReference type="Proteomes" id="UP000044071"/>
    </source>
</evidence>
<name>A0A078L0L6_9GAMM</name>
<gene>
    <name evidence="2" type="ORF">BN59_01831</name>
</gene>
<dbReference type="Proteomes" id="UP000044071">
    <property type="component" value="Unassembled WGS sequence"/>
</dbReference>
<evidence type="ECO:0000313" key="2">
    <source>
        <dbReference type="EMBL" id="CDZ77548.1"/>
    </source>
</evidence>
<dbReference type="STRING" id="1034943.BN59_01831"/>
<keyword evidence="3" id="KW-1185">Reference proteome</keyword>
<proteinExistence type="predicted"/>
<dbReference type="AlphaFoldDB" id="A0A078L0L6"/>
<reference evidence="2 3" key="1">
    <citation type="submission" date="2014-06" db="EMBL/GenBank/DDBJ databases">
        <authorList>
            <person name="Urmite Genomes Urmite Genomes"/>
        </authorList>
    </citation>
    <scope>NUCLEOTIDE SEQUENCE [LARGE SCALE GENOMIC DNA]</scope>
</reference>
<sequence length="58" mass="6776">MKTEVNQTENQRGEQKKNQKKLLEDKKLENISGGAWAVTKAQIRPTKPFRSHRDELIK</sequence>